<protein>
    <submittedName>
        <fullName evidence="1">Uu.00g055350.m01.CDS01</fullName>
    </submittedName>
</protein>
<dbReference type="EMBL" id="CAUWAG010000019">
    <property type="protein sequence ID" value="CAJ2512520.1"/>
    <property type="molecule type" value="Genomic_DNA"/>
</dbReference>
<reference evidence="1" key="1">
    <citation type="submission" date="2023-10" db="EMBL/GenBank/DDBJ databases">
        <authorList>
            <person name="Hackl T."/>
        </authorList>
    </citation>
    <scope>NUCLEOTIDE SEQUENCE</scope>
</reference>
<dbReference type="Proteomes" id="UP001295740">
    <property type="component" value="Unassembled WGS sequence"/>
</dbReference>
<evidence type="ECO:0000313" key="1">
    <source>
        <dbReference type="EMBL" id="CAJ2512520.1"/>
    </source>
</evidence>
<sequence>MSRDDHFEYLAGLARDLPEHWVCEVCVKLHPVAKSDVFKTSCQLQSCPRSSTWDEEAYTNLPRHVRVDHRHIRLDHRHVALALKYTRLQRRKYQNYLRILMTPYHNPRYITHMGSRASERPAIDAHYSTHPKVVLGIDGNLMFLLLSIWRYTSALEPVSPQAIGCLLIRPHLVSDIQPISSNAANPYARLGAVQHLGFPLPRHTRPTLEDLNGLHNAIKKAFYTRHAVTFRYVHLPEAPRCASGRTWGTKVLPWIHVAERTDDPTERMLARNYFEFGPTVRHDPGTVRRISMIHSHMKPAG</sequence>
<keyword evidence="2" id="KW-1185">Reference proteome</keyword>
<dbReference type="AlphaFoldDB" id="A0AAI8VXF5"/>
<comment type="caution">
    <text evidence="1">The sequence shown here is derived from an EMBL/GenBank/DDBJ whole genome shotgun (WGS) entry which is preliminary data.</text>
</comment>
<evidence type="ECO:0000313" key="2">
    <source>
        <dbReference type="Proteomes" id="UP001295740"/>
    </source>
</evidence>
<name>A0AAI8VXF5_9PEZI</name>
<accession>A0AAI8VXF5</accession>
<organism evidence="1 2">
    <name type="scientific">Anthostomella pinea</name>
    <dbReference type="NCBI Taxonomy" id="933095"/>
    <lineage>
        <taxon>Eukaryota</taxon>
        <taxon>Fungi</taxon>
        <taxon>Dikarya</taxon>
        <taxon>Ascomycota</taxon>
        <taxon>Pezizomycotina</taxon>
        <taxon>Sordariomycetes</taxon>
        <taxon>Xylariomycetidae</taxon>
        <taxon>Xylariales</taxon>
        <taxon>Xylariaceae</taxon>
        <taxon>Anthostomella</taxon>
    </lineage>
</organism>
<proteinExistence type="predicted"/>
<gene>
    <name evidence="1" type="ORF">KHLLAP_LOCUS12988</name>
</gene>